<dbReference type="NCBIfam" id="TIGR00229">
    <property type="entry name" value="sensory_box"/>
    <property type="match status" value="1"/>
</dbReference>
<evidence type="ECO:0000256" key="2">
    <source>
        <dbReference type="ARBA" id="ARBA00012438"/>
    </source>
</evidence>
<evidence type="ECO:0000256" key="4">
    <source>
        <dbReference type="ARBA" id="ARBA00022679"/>
    </source>
</evidence>
<reference evidence="11" key="1">
    <citation type="journal article" date="2019" name="Int. J. Syst. Evol. Microbiol.">
        <title>The Global Catalogue of Microorganisms (GCM) 10K type strain sequencing project: providing services to taxonomists for standard genome sequencing and annotation.</title>
        <authorList>
            <consortium name="The Broad Institute Genomics Platform"/>
            <consortium name="The Broad Institute Genome Sequencing Center for Infectious Disease"/>
            <person name="Wu L."/>
            <person name="Ma J."/>
        </authorList>
    </citation>
    <scope>NUCLEOTIDE SEQUENCE [LARGE SCALE GENOMIC DNA]</scope>
    <source>
        <strain evidence="11">CGMCC 1.7030</strain>
    </source>
</reference>
<dbReference type="InterPro" id="IPR001610">
    <property type="entry name" value="PAC"/>
</dbReference>
<dbReference type="PANTHER" id="PTHR43711:SF31">
    <property type="entry name" value="HISTIDINE KINASE"/>
    <property type="match status" value="1"/>
</dbReference>
<dbReference type="SUPFAM" id="SSF55785">
    <property type="entry name" value="PYP-like sensor domain (PAS domain)"/>
    <property type="match status" value="1"/>
</dbReference>
<dbReference type="CDD" id="cd00130">
    <property type="entry name" value="PAS"/>
    <property type="match status" value="1"/>
</dbReference>
<dbReference type="InterPro" id="IPR000014">
    <property type="entry name" value="PAS"/>
</dbReference>
<dbReference type="PRINTS" id="PR00344">
    <property type="entry name" value="BCTRLSENSOR"/>
</dbReference>
<dbReference type="SUPFAM" id="SSF47384">
    <property type="entry name" value="Homodimeric domain of signal transducing histidine kinase"/>
    <property type="match status" value="1"/>
</dbReference>
<dbReference type="InterPro" id="IPR004358">
    <property type="entry name" value="Sig_transdc_His_kin-like_C"/>
</dbReference>
<evidence type="ECO:0000256" key="1">
    <source>
        <dbReference type="ARBA" id="ARBA00000085"/>
    </source>
</evidence>
<dbReference type="InterPro" id="IPR050736">
    <property type="entry name" value="Sensor_HK_Regulatory"/>
</dbReference>
<dbReference type="RefSeq" id="WP_377915902.1">
    <property type="nucleotide sequence ID" value="NZ_JBHSKS010000010.1"/>
</dbReference>
<evidence type="ECO:0000313" key="11">
    <source>
        <dbReference type="Proteomes" id="UP001596163"/>
    </source>
</evidence>
<dbReference type="InterPro" id="IPR003661">
    <property type="entry name" value="HisK_dim/P_dom"/>
</dbReference>
<evidence type="ECO:0000259" key="8">
    <source>
        <dbReference type="PROSITE" id="PS50112"/>
    </source>
</evidence>
<keyword evidence="6" id="KW-0902">Two-component regulatory system</keyword>
<feature type="domain" description="Histidine kinase" evidence="7">
    <location>
        <begin position="172"/>
        <end position="389"/>
    </location>
</feature>
<dbReference type="Proteomes" id="UP001596163">
    <property type="component" value="Unassembled WGS sequence"/>
</dbReference>
<keyword evidence="5" id="KW-0418">Kinase</keyword>
<evidence type="ECO:0000256" key="3">
    <source>
        <dbReference type="ARBA" id="ARBA00022553"/>
    </source>
</evidence>
<dbReference type="SMART" id="SM00091">
    <property type="entry name" value="PAS"/>
    <property type="match status" value="1"/>
</dbReference>
<keyword evidence="10" id="KW-0547">Nucleotide-binding</keyword>
<keyword evidence="4" id="KW-0808">Transferase</keyword>
<dbReference type="InterPro" id="IPR036097">
    <property type="entry name" value="HisK_dim/P_sf"/>
</dbReference>
<keyword evidence="11" id="KW-1185">Reference proteome</keyword>
<dbReference type="InterPro" id="IPR005467">
    <property type="entry name" value="His_kinase_dom"/>
</dbReference>
<comment type="catalytic activity">
    <reaction evidence="1">
        <text>ATP + protein L-histidine = ADP + protein N-phospho-L-histidine.</text>
        <dbReference type="EC" id="2.7.13.3"/>
    </reaction>
</comment>
<organism evidence="10 11">
    <name type="scientific">Algoriphagus aquatilis</name>
    <dbReference type="NCBI Taxonomy" id="490186"/>
    <lineage>
        <taxon>Bacteria</taxon>
        <taxon>Pseudomonadati</taxon>
        <taxon>Bacteroidota</taxon>
        <taxon>Cytophagia</taxon>
        <taxon>Cytophagales</taxon>
        <taxon>Cyclobacteriaceae</taxon>
        <taxon>Algoriphagus</taxon>
    </lineage>
</organism>
<sequence>MAKEALNKELIELKKAYHDLQINEERYRLIADHVRDVIWTMKLDGSITYISPAIEAVRGLTVEEAKNQAIHEILTPESVLKVGAYMQEQYIAYTSGLPLSSFKGQVDYYRKDGSILHTEVLTYPILGEDFDSTLILGVTRDITERKQFESRLLEQAQILNELNATKDKFFSIIAHDLKNPIRSILGFSELIQEEAKEGKNQPISSYADILHSSAKHTAELLENLLDWAKTQQNSFPFSPSEVAINDLISEEINILRPTADHKNIKLIDATVDQIMVTVDRKMIGTVIRNLISNAIKFTKNGGSITVDACLLPESAVVAVTDTGIGMSEENLSKLFHIVDGFTTRGTDNEKGTGLGLALCKEFIEKHGGEIQVSSELGMGSKFSFTIPLK</sequence>
<dbReference type="EMBL" id="JBHSKS010000010">
    <property type="protein sequence ID" value="MFC5192668.1"/>
    <property type="molecule type" value="Genomic_DNA"/>
</dbReference>
<dbReference type="PROSITE" id="PS50112">
    <property type="entry name" value="PAS"/>
    <property type="match status" value="1"/>
</dbReference>
<dbReference type="InterPro" id="IPR003594">
    <property type="entry name" value="HATPase_dom"/>
</dbReference>
<dbReference type="SMART" id="SM00086">
    <property type="entry name" value="PAC"/>
    <property type="match status" value="1"/>
</dbReference>
<dbReference type="SMART" id="SM00388">
    <property type="entry name" value="HisKA"/>
    <property type="match status" value="1"/>
</dbReference>
<evidence type="ECO:0000313" key="10">
    <source>
        <dbReference type="EMBL" id="MFC5192668.1"/>
    </source>
</evidence>
<name>A0ABW0BXL1_9BACT</name>
<proteinExistence type="predicted"/>
<dbReference type="SUPFAM" id="SSF55874">
    <property type="entry name" value="ATPase domain of HSP90 chaperone/DNA topoisomerase II/histidine kinase"/>
    <property type="match status" value="1"/>
</dbReference>
<dbReference type="PROSITE" id="PS50113">
    <property type="entry name" value="PAC"/>
    <property type="match status" value="1"/>
</dbReference>
<dbReference type="SMART" id="SM00387">
    <property type="entry name" value="HATPase_c"/>
    <property type="match status" value="1"/>
</dbReference>
<dbReference type="Pfam" id="PF00512">
    <property type="entry name" value="HisKA"/>
    <property type="match status" value="1"/>
</dbReference>
<dbReference type="InterPro" id="IPR035965">
    <property type="entry name" value="PAS-like_dom_sf"/>
</dbReference>
<feature type="domain" description="PAS" evidence="8">
    <location>
        <begin position="23"/>
        <end position="78"/>
    </location>
</feature>
<keyword evidence="3" id="KW-0597">Phosphoprotein</keyword>
<dbReference type="CDD" id="cd00082">
    <property type="entry name" value="HisKA"/>
    <property type="match status" value="1"/>
</dbReference>
<keyword evidence="10" id="KW-0067">ATP-binding</keyword>
<dbReference type="InterPro" id="IPR036890">
    <property type="entry name" value="HATPase_C_sf"/>
</dbReference>
<evidence type="ECO:0000259" key="7">
    <source>
        <dbReference type="PROSITE" id="PS50109"/>
    </source>
</evidence>
<dbReference type="Gene3D" id="1.10.287.130">
    <property type="match status" value="1"/>
</dbReference>
<dbReference type="Gene3D" id="3.30.450.20">
    <property type="entry name" value="PAS domain"/>
    <property type="match status" value="1"/>
</dbReference>
<evidence type="ECO:0000256" key="6">
    <source>
        <dbReference type="ARBA" id="ARBA00023012"/>
    </source>
</evidence>
<dbReference type="EC" id="2.7.13.3" evidence="2"/>
<dbReference type="PROSITE" id="PS50109">
    <property type="entry name" value="HIS_KIN"/>
    <property type="match status" value="1"/>
</dbReference>
<dbReference type="GO" id="GO:0005524">
    <property type="term" value="F:ATP binding"/>
    <property type="evidence" value="ECO:0007669"/>
    <property type="project" value="UniProtKB-KW"/>
</dbReference>
<evidence type="ECO:0000256" key="5">
    <source>
        <dbReference type="ARBA" id="ARBA00022777"/>
    </source>
</evidence>
<dbReference type="Pfam" id="PF02518">
    <property type="entry name" value="HATPase_c"/>
    <property type="match status" value="1"/>
</dbReference>
<dbReference type="InterPro" id="IPR000700">
    <property type="entry name" value="PAS-assoc_C"/>
</dbReference>
<dbReference type="Gene3D" id="3.30.565.10">
    <property type="entry name" value="Histidine kinase-like ATPase, C-terminal domain"/>
    <property type="match status" value="1"/>
</dbReference>
<accession>A0ABW0BXL1</accession>
<evidence type="ECO:0000259" key="9">
    <source>
        <dbReference type="PROSITE" id="PS50113"/>
    </source>
</evidence>
<dbReference type="Pfam" id="PF13426">
    <property type="entry name" value="PAS_9"/>
    <property type="match status" value="1"/>
</dbReference>
<protein>
    <recommendedName>
        <fullName evidence="2">histidine kinase</fullName>
        <ecNumber evidence="2">2.7.13.3</ecNumber>
    </recommendedName>
</protein>
<feature type="domain" description="PAC" evidence="9">
    <location>
        <begin position="102"/>
        <end position="154"/>
    </location>
</feature>
<gene>
    <name evidence="10" type="ORF">ACFPIK_12900</name>
</gene>
<dbReference type="PANTHER" id="PTHR43711">
    <property type="entry name" value="TWO-COMPONENT HISTIDINE KINASE"/>
    <property type="match status" value="1"/>
</dbReference>
<comment type="caution">
    <text evidence="10">The sequence shown here is derived from an EMBL/GenBank/DDBJ whole genome shotgun (WGS) entry which is preliminary data.</text>
</comment>